<accession>A0A377JFS0</accession>
<sequence>MRYTLFLLCFILNGCWYSNGCFYTPQMVNCVDKGKEYPLIAGYQKKGLLGHTNSKQRWKDFVSCGGKYGDINLHYYLQNYQINGKRYKNLDECMNTKEYIYLSPAECGYQDSKWDKGKCNL</sequence>
<reference evidence="1 2" key="1">
    <citation type="submission" date="2018-06" db="EMBL/GenBank/DDBJ databases">
        <authorList>
            <consortium name="Pathogen Informatics"/>
            <person name="Doyle S."/>
        </authorList>
    </citation>
    <scope>NUCLEOTIDE SEQUENCE [LARGE SCALE GENOMIC DNA]</scope>
    <source>
        <strain evidence="1 2">NCTC10672</strain>
    </source>
</reference>
<evidence type="ECO:0000313" key="2">
    <source>
        <dbReference type="Proteomes" id="UP000254186"/>
    </source>
</evidence>
<protein>
    <submittedName>
        <fullName evidence="1">Uncharacterized protein</fullName>
    </submittedName>
</protein>
<dbReference type="EMBL" id="UGHY01000002">
    <property type="protein sequence ID" value="STP03106.1"/>
    <property type="molecule type" value="Genomic_DNA"/>
</dbReference>
<dbReference type="AlphaFoldDB" id="A0A377JFS0"/>
<proteinExistence type="predicted"/>
<dbReference type="Proteomes" id="UP000254186">
    <property type="component" value="Unassembled WGS sequence"/>
</dbReference>
<evidence type="ECO:0000313" key="1">
    <source>
        <dbReference type="EMBL" id="STP03106.1"/>
    </source>
</evidence>
<organism evidence="1 2">
    <name type="scientific">Haemophilus parainfluenzae</name>
    <dbReference type="NCBI Taxonomy" id="729"/>
    <lineage>
        <taxon>Bacteria</taxon>
        <taxon>Pseudomonadati</taxon>
        <taxon>Pseudomonadota</taxon>
        <taxon>Gammaproteobacteria</taxon>
        <taxon>Pasteurellales</taxon>
        <taxon>Pasteurellaceae</taxon>
        <taxon>Haemophilus</taxon>
    </lineage>
</organism>
<gene>
    <name evidence="1" type="ORF">NCTC10672_00529</name>
</gene>
<name>A0A377JFS0_HAEPA</name>
<dbReference type="RefSeq" id="WP_262054151.1">
    <property type="nucleotide sequence ID" value="NZ_UGHY01000002.1"/>
</dbReference>